<evidence type="ECO:0000256" key="7">
    <source>
        <dbReference type="ARBA" id="ARBA00023180"/>
    </source>
</evidence>
<keyword evidence="10" id="KW-1185">Reference proteome</keyword>
<evidence type="ECO:0000256" key="4">
    <source>
        <dbReference type="ARBA" id="ARBA00022729"/>
    </source>
</evidence>
<keyword evidence="6 8" id="KW-0472">Membrane</keyword>
<evidence type="ECO:0000256" key="8">
    <source>
        <dbReference type="SAM" id="Phobius"/>
    </source>
</evidence>
<evidence type="ECO:0000313" key="10">
    <source>
        <dbReference type="Proteomes" id="UP001187192"/>
    </source>
</evidence>
<keyword evidence="4" id="KW-0732">Signal</keyword>
<organism evidence="9 10">
    <name type="scientific">Ficus carica</name>
    <name type="common">Common fig</name>
    <dbReference type="NCBI Taxonomy" id="3494"/>
    <lineage>
        <taxon>Eukaryota</taxon>
        <taxon>Viridiplantae</taxon>
        <taxon>Streptophyta</taxon>
        <taxon>Embryophyta</taxon>
        <taxon>Tracheophyta</taxon>
        <taxon>Spermatophyta</taxon>
        <taxon>Magnoliopsida</taxon>
        <taxon>eudicotyledons</taxon>
        <taxon>Gunneridae</taxon>
        <taxon>Pentapetalae</taxon>
        <taxon>rosids</taxon>
        <taxon>fabids</taxon>
        <taxon>Rosales</taxon>
        <taxon>Moraceae</taxon>
        <taxon>Ficeae</taxon>
        <taxon>Ficus</taxon>
    </lineage>
</organism>
<evidence type="ECO:0000313" key="9">
    <source>
        <dbReference type="EMBL" id="GMN51707.1"/>
    </source>
</evidence>
<dbReference type="GO" id="GO:0004674">
    <property type="term" value="F:protein serine/threonine kinase activity"/>
    <property type="evidence" value="ECO:0007669"/>
    <property type="project" value="UniProtKB-KW"/>
</dbReference>
<name>A0AA88AEL5_FICCA</name>
<keyword evidence="7" id="KW-0325">Glycoprotein</keyword>
<comment type="subcellular location">
    <subcellularLocation>
        <location evidence="1">Membrane</location>
        <topology evidence="1">Single-pass type I membrane protein</topology>
    </subcellularLocation>
</comment>
<evidence type="ECO:0000256" key="2">
    <source>
        <dbReference type="ARBA" id="ARBA00022527"/>
    </source>
</evidence>
<evidence type="ECO:0000256" key="6">
    <source>
        <dbReference type="ARBA" id="ARBA00023136"/>
    </source>
</evidence>
<evidence type="ECO:0000256" key="5">
    <source>
        <dbReference type="ARBA" id="ARBA00022989"/>
    </source>
</evidence>
<evidence type="ECO:0000256" key="3">
    <source>
        <dbReference type="ARBA" id="ARBA00022692"/>
    </source>
</evidence>
<dbReference type="PANTHER" id="PTHR27009">
    <property type="entry name" value="RUST RESISTANCE KINASE LR10-RELATED"/>
    <property type="match status" value="1"/>
</dbReference>
<keyword evidence="2" id="KW-0418">Kinase</keyword>
<keyword evidence="2" id="KW-0723">Serine/threonine-protein kinase</keyword>
<dbReference type="EMBL" id="BTGU01000038">
    <property type="protein sequence ID" value="GMN51707.1"/>
    <property type="molecule type" value="Genomic_DNA"/>
</dbReference>
<comment type="caution">
    <text evidence="9">The sequence shown here is derived from an EMBL/GenBank/DDBJ whole genome shotgun (WGS) entry which is preliminary data.</text>
</comment>
<keyword evidence="5 8" id="KW-1133">Transmembrane helix</keyword>
<keyword evidence="3 8" id="KW-0812">Transmembrane</keyword>
<gene>
    <name evidence="9" type="ORF">TIFTF001_020865</name>
</gene>
<dbReference type="Gene3D" id="3.30.200.20">
    <property type="entry name" value="Phosphorylase Kinase, domain 1"/>
    <property type="match status" value="1"/>
</dbReference>
<dbReference type="SUPFAM" id="SSF56112">
    <property type="entry name" value="Protein kinase-like (PK-like)"/>
    <property type="match status" value="1"/>
</dbReference>
<feature type="transmembrane region" description="Helical" evidence="8">
    <location>
        <begin position="25"/>
        <end position="45"/>
    </location>
</feature>
<dbReference type="InterPro" id="IPR011009">
    <property type="entry name" value="Kinase-like_dom_sf"/>
</dbReference>
<dbReference type="GO" id="GO:0016020">
    <property type="term" value="C:membrane"/>
    <property type="evidence" value="ECO:0007669"/>
    <property type="project" value="UniProtKB-SubCell"/>
</dbReference>
<sequence length="132" mass="15080">MHHGNKVTTFVPLTLVENYDSLVDATALSFVLILAAIKIFCCCTLDRKERETQLRIEIFLNDYRASKPSRYAYADIKRITNQFKEKLGQGAFRTVFKEKLSNEVLVAVKILNNFKGNGDEFINEVETMGLIL</sequence>
<proteinExistence type="predicted"/>
<keyword evidence="2" id="KW-0808">Transferase</keyword>
<protein>
    <recommendedName>
        <fullName evidence="11">Protein kinase domain-containing protein</fullName>
    </recommendedName>
</protein>
<dbReference type="InterPro" id="IPR045874">
    <property type="entry name" value="LRK10/LRL21-25-like"/>
</dbReference>
<evidence type="ECO:0008006" key="11">
    <source>
        <dbReference type="Google" id="ProtNLM"/>
    </source>
</evidence>
<accession>A0AA88AEL5</accession>
<dbReference type="AlphaFoldDB" id="A0AA88AEL5"/>
<reference evidence="9" key="1">
    <citation type="submission" date="2023-07" db="EMBL/GenBank/DDBJ databases">
        <title>draft genome sequence of fig (Ficus carica).</title>
        <authorList>
            <person name="Takahashi T."/>
            <person name="Nishimura K."/>
        </authorList>
    </citation>
    <scope>NUCLEOTIDE SEQUENCE</scope>
</reference>
<dbReference type="Gramene" id="FCD_00020220-RA">
    <property type="protein sequence ID" value="FCD_00020220-RA:cds"/>
    <property type="gene ID" value="FCD_00020220"/>
</dbReference>
<evidence type="ECO:0000256" key="1">
    <source>
        <dbReference type="ARBA" id="ARBA00004479"/>
    </source>
</evidence>
<dbReference type="Proteomes" id="UP001187192">
    <property type="component" value="Unassembled WGS sequence"/>
</dbReference>